<dbReference type="Pfam" id="PF03929">
    <property type="entry name" value="PepSY_TM"/>
    <property type="match status" value="2"/>
</dbReference>
<feature type="transmembrane region" description="Helical" evidence="1">
    <location>
        <begin position="219"/>
        <end position="241"/>
    </location>
</feature>
<keyword evidence="1" id="KW-0472">Membrane</keyword>
<proteinExistence type="predicted"/>
<sequence length="517" mass="59396">MEHIKTKTTKSRWLKTMRKYHKWPGIVITIFILFFATSGIILNHRNWFSSVDINRSYLPPDYRLTNWNFASIKGAVHITTSDMVVYGNIGAWLTNNEMEYFIDLNDGFPKGIDSRKVEAMLYTDDGNLLAGTLFGLYLFNGEFWDKIEIPTIEKRITDLIEHQNQIHILTRSHLLITDDLKSFEIITLPEFADDDNKVSLFRTLWTLHSGEMFGEWGKIVVDILGLGLIFLGISGILHWLFPKWIKRRKRKNGAIQSLKSGMKTNLKWHNKIGYILAIFLIFTTITGMFLRPPLLITIAQSRVAKIPFSKLDKPNPWYDKLRRIAWDDLNNKYLVSTSEGFFHFDAYFSESANYIQHQPPVSVMGCTVLEPYTSIPGVWLVGSFSGLFQWDMQSNTIHNVITRRPVMSTARMGPPISSNLISGYIRTNRAEYLVEYSRGMEVLSGHAASVPSMPAGVKNATPFSLWNLALEVHTGRIFNHLIGSWYILYIPLAGITLLLVIISGFVIWWLAHRKKRK</sequence>
<evidence type="ECO:0000313" key="2">
    <source>
        <dbReference type="EMBL" id="TCO07239.1"/>
    </source>
</evidence>
<evidence type="ECO:0000313" key="3">
    <source>
        <dbReference type="Proteomes" id="UP000295221"/>
    </source>
</evidence>
<feature type="transmembrane region" description="Helical" evidence="1">
    <location>
        <begin position="20"/>
        <end position="42"/>
    </location>
</feature>
<keyword evidence="3" id="KW-1185">Reference proteome</keyword>
<gene>
    <name evidence="2" type="ORF">EV194_10957</name>
</gene>
<feature type="transmembrane region" description="Helical" evidence="1">
    <location>
        <begin position="486"/>
        <end position="511"/>
    </location>
</feature>
<dbReference type="OrthoDB" id="1111139at2"/>
<dbReference type="InterPro" id="IPR005625">
    <property type="entry name" value="PepSY-ass_TM"/>
</dbReference>
<accession>A0A4R2GGV2</accession>
<dbReference type="RefSeq" id="WP_132434258.1">
    <property type="nucleotide sequence ID" value="NZ_SLWK01000009.1"/>
</dbReference>
<keyword evidence="1 2" id="KW-0812">Transmembrane</keyword>
<dbReference type="AlphaFoldDB" id="A0A4R2GGV2"/>
<organism evidence="2 3">
    <name type="scientific">Natronoflexus pectinivorans</name>
    <dbReference type="NCBI Taxonomy" id="682526"/>
    <lineage>
        <taxon>Bacteria</taxon>
        <taxon>Pseudomonadati</taxon>
        <taxon>Bacteroidota</taxon>
        <taxon>Bacteroidia</taxon>
        <taxon>Marinilabiliales</taxon>
        <taxon>Marinilabiliaceae</taxon>
        <taxon>Natronoflexus</taxon>
    </lineage>
</organism>
<feature type="transmembrane region" description="Helical" evidence="1">
    <location>
        <begin position="272"/>
        <end position="290"/>
    </location>
</feature>
<dbReference type="Proteomes" id="UP000295221">
    <property type="component" value="Unassembled WGS sequence"/>
</dbReference>
<reference evidence="2 3" key="1">
    <citation type="submission" date="2019-03" db="EMBL/GenBank/DDBJ databases">
        <title>Genomic Encyclopedia of Type Strains, Phase IV (KMG-IV): sequencing the most valuable type-strain genomes for metagenomic binning, comparative biology and taxonomic classification.</title>
        <authorList>
            <person name="Goeker M."/>
        </authorList>
    </citation>
    <scope>NUCLEOTIDE SEQUENCE [LARGE SCALE GENOMIC DNA]</scope>
    <source>
        <strain evidence="2 3">DSM 24179</strain>
    </source>
</reference>
<dbReference type="PANTHER" id="PTHR34219">
    <property type="entry name" value="IRON-REGULATED INNER MEMBRANE PROTEIN-RELATED"/>
    <property type="match status" value="1"/>
</dbReference>
<evidence type="ECO:0000256" key="1">
    <source>
        <dbReference type="SAM" id="Phobius"/>
    </source>
</evidence>
<dbReference type="EMBL" id="SLWK01000009">
    <property type="protein sequence ID" value="TCO07239.1"/>
    <property type="molecule type" value="Genomic_DNA"/>
</dbReference>
<protein>
    <submittedName>
        <fullName evidence="2">PepSY-associated transmembrane protein</fullName>
    </submittedName>
</protein>
<name>A0A4R2GGV2_9BACT</name>
<comment type="caution">
    <text evidence="2">The sequence shown here is derived from an EMBL/GenBank/DDBJ whole genome shotgun (WGS) entry which is preliminary data.</text>
</comment>
<keyword evidence="1" id="KW-1133">Transmembrane helix</keyword>